<evidence type="ECO:0000313" key="1">
    <source>
        <dbReference type="EMBL" id="OYD57907.1"/>
    </source>
</evidence>
<dbReference type="EMBL" id="NOII01000002">
    <property type="protein sequence ID" value="OYD57907.1"/>
    <property type="molecule type" value="Genomic_DNA"/>
</dbReference>
<proteinExistence type="predicted"/>
<name>A0A235FAE6_9BACL</name>
<protein>
    <recommendedName>
        <fullName evidence="3">DUF4912 domain-containing protein</fullName>
    </recommendedName>
</protein>
<sequence length="214" mass="25662">MIEEIVKWKNEGLTLYEIAEKMNMSVGKVQYRWRQYRKQSSVTETAHEAEYVENNEVTWVMPSEYEEDILYMMPQGPQTMFVYWSLSEGTRKMAEHHFRTAWSDLPKVIKMYDVTDIVFHGHNAHKAFEMDVPEMTNNWFLHNLEPGRTYIADIGTRTFDGSFFTLLRGNAAETSFLKEDERMSEKVRRWKTENQSEPEWLENYSVYSYYQKIR</sequence>
<dbReference type="RefSeq" id="WP_094251940.1">
    <property type="nucleotide sequence ID" value="NZ_JBHLXL010000001.1"/>
</dbReference>
<dbReference type="InterPro" id="IPR032585">
    <property type="entry name" value="DUF4912"/>
</dbReference>
<evidence type="ECO:0008006" key="3">
    <source>
        <dbReference type="Google" id="ProtNLM"/>
    </source>
</evidence>
<dbReference type="Proteomes" id="UP000215059">
    <property type="component" value="Unassembled WGS sequence"/>
</dbReference>
<dbReference type="Pfam" id="PF16258">
    <property type="entry name" value="DUF4912"/>
    <property type="match status" value="1"/>
</dbReference>
<organism evidence="1 2">
    <name type="scientific">Fictibacillus aquaticus</name>
    <dbReference type="NCBI Taxonomy" id="2021314"/>
    <lineage>
        <taxon>Bacteria</taxon>
        <taxon>Bacillati</taxon>
        <taxon>Bacillota</taxon>
        <taxon>Bacilli</taxon>
        <taxon>Bacillales</taxon>
        <taxon>Fictibacillaceae</taxon>
        <taxon>Fictibacillus</taxon>
    </lineage>
</organism>
<dbReference type="AlphaFoldDB" id="A0A235FAE6"/>
<accession>A0A235FAE6</accession>
<comment type="caution">
    <text evidence="1">The sequence shown here is derived from an EMBL/GenBank/DDBJ whole genome shotgun (WGS) entry which is preliminary data.</text>
</comment>
<dbReference type="OrthoDB" id="9812700at2"/>
<gene>
    <name evidence="1" type="ORF">CGZ90_08375</name>
</gene>
<reference evidence="1 2" key="1">
    <citation type="submission" date="2017-07" db="EMBL/GenBank/DDBJ databases">
        <title>Fictibacillus sp. nov. GDSW-R2A3 Genome sequencing and assembly.</title>
        <authorList>
            <person name="Mayilraj S."/>
        </authorList>
    </citation>
    <scope>NUCLEOTIDE SEQUENCE [LARGE SCALE GENOMIC DNA]</scope>
    <source>
        <strain evidence="1 2">GDSW-R2A3</strain>
    </source>
</reference>
<evidence type="ECO:0000313" key="2">
    <source>
        <dbReference type="Proteomes" id="UP000215059"/>
    </source>
</evidence>
<keyword evidence="2" id="KW-1185">Reference proteome</keyword>